<proteinExistence type="predicted"/>
<comment type="caution">
    <text evidence="2">The sequence shown here is derived from an EMBL/GenBank/DDBJ whole genome shotgun (WGS) entry which is preliminary data.</text>
</comment>
<keyword evidence="1" id="KW-0732">Signal</keyword>
<sequence>MTTFLTFVIIFTLFQTATPTDPVNLVPLVKIPSTNLSTGVFYIISMKSKPSGVLSWTYDKAIHNTGNFLQLDLTPENQAKYLPGGEWNLSAHWVLQPFNNLSSFVLKNRDNLSRNVATVYDENTGYTFLYWDDPAGPGNLNTPPNHYFVTPVGTVDQPEYKIQLQFPRYPGRFVTWTPLKYQNDSHYLQVAAKGSEYDWGGRSWDSTLFKFEPVTSGVVIRFGHVASLEISPQGVEMLENKGTMIKTSLPDTSGGILTITNPTLHPHIKLPANFTFALSSKKGSPILFNVIASSENSNKTYLVRPLNRVLPLPPNVAVNVGAGKVTSFRVQQKLFKEVELPCVLNVPVTGEGDRMTEDWDEDRGPLPPDVVETALRKKLGLLDEVRMDGDQLFVRVGAVIKGTFLVGVETTPSIV</sequence>
<keyword evidence="3" id="KW-1185">Reference proteome</keyword>
<evidence type="ECO:0000256" key="1">
    <source>
        <dbReference type="SAM" id="SignalP"/>
    </source>
</evidence>
<evidence type="ECO:0000313" key="2">
    <source>
        <dbReference type="EMBL" id="OXA50659.1"/>
    </source>
</evidence>
<evidence type="ECO:0000313" key="3">
    <source>
        <dbReference type="Proteomes" id="UP000198287"/>
    </source>
</evidence>
<feature type="chain" id="PRO_5012466151" evidence="1">
    <location>
        <begin position="20"/>
        <end position="415"/>
    </location>
</feature>
<feature type="signal peptide" evidence="1">
    <location>
        <begin position="1"/>
        <end position="19"/>
    </location>
</feature>
<reference evidence="2 3" key="1">
    <citation type="submission" date="2015-12" db="EMBL/GenBank/DDBJ databases">
        <title>The genome of Folsomia candida.</title>
        <authorList>
            <person name="Faddeeva A."/>
            <person name="Derks M.F."/>
            <person name="Anvar Y."/>
            <person name="Smit S."/>
            <person name="Van Straalen N."/>
            <person name="Roelofs D."/>
        </authorList>
    </citation>
    <scope>NUCLEOTIDE SEQUENCE [LARGE SCALE GENOMIC DNA]</scope>
    <source>
        <strain evidence="2 3">VU population</strain>
        <tissue evidence="2">Whole body</tissue>
    </source>
</reference>
<dbReference type="EMBL" id="LNIX01000008">
    <property type="protein sequence ID" value="OXA50659.1"/>
    <property type="molecule type" value="Genomic_DNA"/>
</dbReference>
<dbReference type="AlphaFoldDB" id="A0A226DZL5"/>
<organism evidence="2 3">
    <name type="scientific">Folsomia candida</name>
    <name type="common">Springtail</name>
    <dbReference type="NCBI Taxonomy" id="158441"/>
    <lineage>
        <taxon>Eukaryota</taxon>
        <taxon>Metazoa</taxon>
        <taxon>Ecdysozoa</taxon>
        <taxon>Arthropoda</taxon>
        <taxon>Hexapoda</taxon>
        <taxon>Collembola</taxon>
        <taxon>Entomobryomorpha</taxon>
        <taxon>Isotomoidea</taxon>
        <taxon>Isotomidae</taxon>
        <taxon>Proisotominae</taxon>
        <taxon>Folsomia</taxon>
    </lineage>
</organism>
<name>A0A226DZL5_FOLCA</name>
<protein>
    <submittedName>
        <fullName evidence="2">Uncharacterized protein</fullName>
    </submittedName>
</protein>
<gene>
    <name evidence="2" type="ORF">Fcan01_14055</name>
</gene>
<accession>A0A226DZL5</accession>
<dbReference type="Proteomes" id="UP000198287">
    <property type="component" value="Unassembled WGS sequence"/>
</dbReference>